<comment type="caution">
    <text evidence="2">The sequence shown here is derived from an EMBL/GenBank/DDBJ whole genome shotgun (WGS) entry which is preliminary data.</text>
</comment>
<protein>
    <submittedName>
        <fullName evidence="2">Uncharacterized protein</fullName>
    </submittedName>
</protein>
<feature type="compositionally biased region" description="Gly residues" evidence="1">
    <location>
        <begin position="40"/>
        <end position="49"/>
    </location>
</feature>
<organism evidence="2 3">
    <name type="scientific">Streptomyces camponoticapitis</name>
    <dbReference type="NCBI Taxonomy" id="1616125"/>
    <lineage>
        <taxon>Bacteria</taxon>
        <taxon>Bacillati</taxon>
        <taxon>Actinomycetota</taxon>
        <taxon>Actinomycetes</taxon>
        <taxon>Kitasatosporales</taxon>
        <taxon>Streptomycetaceae</taxon>
        <taxon>Streptomyces</taxon>
    </lineage>
</organism>
<feature type="compositionally biased region" description="Basic and acidic residues" evidence="1">
    <location>
        <begin position="24"/>
        <end position="36"/>
    </location>
</feature>
<keyword evidence="3" id="KW-1185">Reference proteome</keyword>
<evidence type="ECO:0000313" key="2">
    <source>
        <dbReference type="EMBL" id="GGK28420.1"/>
    </source>
</evidence>
<evidence type="ECO:0000313" key="3">
    <source>
        <dbReference type="Proteomes" id="UP000660265"/>
    </source>
</evidence>
<dbReference type="Proteomes" id="UP000660265">
    <property type="component" value="Unassembled WGS sequence"/>
</dbReference>
<reference evidence="3" key="1">
    <citation type="journal article" date="2019" name="Int. J. Syst. Evol. Microbiol.">
        <title>The Global Catalogue of Microorganisms (GCM) 10K type strain sequencing project: providing services to taxonomists for standard genome sequencing and annotation.</title>
        <authorList>
            <consortium name="The Broad Institute Genomics Platform"/>
            <consortium name="The Broad Institute Genome Sequencing Center for Infectious Disease"/>
            <person name="Wu L."/>
            <person name="Ma J."/>
        </authorList>
    </citation>
    <scope>NUCLEOTIDE SEQUENCE [LARGE SCALE GENOMIC DNA]</scope>
    <source>
        <strain evidence="3">CGMCC 4.7275</strain>
    </source>
</reference>
<evidence type="ECO:0000256" key="1">
    <source>
        <dbReference type="SAM" id="MobiDB-lite"/>
    </source>
</evidence>
<feature type="region of interest" description="Disordered" evidence="1">
    <location>
        <begin position="11"/>
        <end position="50"/>
    </location>
</feature>
<sequence>MALMVPGIVGGVGGNPVDRQQGAVHDDERLIPDRPHRLGQGRGEGGQGVDGFAYVAVDGRDPDAEFGGKLGVGTAPQVGQGEQGRTRGGKAPPPVPMPCPLAVGCPVRNREVRLDRSIEDG</sequence>
<gene>
    <name evidence="2" type="ORF">GCM10011583_70500</name>
</gene>
<accession>A0ABQ2EZI1</accession>
<proteinExistence type="predicted"/>
<name>A0ABQ2EZI1_9ACTN</name>
<feature type="region of interest" description="Disordered" evidence="1">
    <location>
        <begin position="65"/>
        <end position="98"/>
    </location>
</feature>
<dbReference type="EMBL" id="BMMV01000036">
    <property type="protein sequence ID" value="GGK28420.1"/>
    <property type="molecule type" value="Genomic_DNA"/>
</dbReference>